<dbReference type="PROSITE" id="PS51257">
    <property type="entry name" value="PROKAR_LIPOPROTEIN"/>
    <property type="match status" value="1"/>
</dbReference>
<dbReference type="KEGG" id="bko:CKF48_02105"/>
<dbReference type="PANTHER" id="PTHR30290:SF79">
    <property type="entry name" value="DIPEPTIDE-BINDING PROTEIN DPPE"/>
    <property type="match status" value="1"/>
</dbReference>
<dbReference type="FunFam" id="3.90.76.10:FF:000001">
    <property type="entry name" value="Oligopeptide ABC transporter substrate-binding protein"/>
    <property type="match status" value="1"/>
</dbReference>
<dbReference type="GO" id="GO:0015833">
    <property type="term" value="P:peptide transport"/>
    <property type="evidence" value="ECO:0007669"/>
    <property type="project" value="UniProtKB-KW"/>
</dbReference>
<evidence type="ECO:0000256" key="6">
    <source>
        <dbReference type="ARBA" id="ARBA00023139"/>
    </source>
</evidence>
<dbReference type="Proteomes" id="UP000215137">
    <property type="component" value="Chromosome"/>
</dbReference>
<evidence type="ECO:0000259" key="9">
    <source>
        <dbReference type="Pfam" id="PF00496"/>
    </source>
</evidence>
<keyword evidence="7" id="KW-0449">Lipoprotein</keyword>
<dbReference type="CDD" id="cd08504">
    <property type="entry name" value="PBP2_OppA"/>
    <property type="match status" value="1"/>
</dbReference>
<comment type="similarity">
    <text evidence="2">Belongs to the bacterial solute-binding protein 5 family.</text>
</comment>
<dbReference type="InterPro" id="IPR039424">
    <property type="entry name" value="SBP_5"/>
</dbReference>
<keyword evidence="5" id="KW-0571">Peptide transport</keyword>
<gene>
    <name evidence="10" type="ORF">CKF48_02105</name>
</gene>
<proteinExistence type="inferred from homology"/>
<feature type="chain" id="PRO_5039718754" evidence="8">
    <location>
        <begin position="21"/>
        <end position="544"/>
    </location>
</feature>
<name>A0A248TDC5_9BACI</name>
<keyword evidence="5" id="KW-0653">Protein transport</keyword>
<dbReference type="EMBL" id="CP022983">
    <property type="protein sequence ID" value="ASV66228.1"/>
    <property type="molecule type" value="Genomic_DNA"/>
</dbReference>
<dbReference type="GO" id="GO:1904680">
    <property type="term" value="F:peptide transmembrane transporter activity"/>
    <property type="evidence" value="ECO:0007669"/>
    <property type="project" value="TreeGrafter"/>
</dbReference>
<dbReference type="Pfam" id="PF00496">
    <property type="entry name" value="SBP_bac_5"/>
    <property type="match status" value="1"/>
</dbReference>
<dbReference type="PIRSF" id="PIRSF002741">
    <property type="entry name" value="MppA"/>
    <property type="match status" value="1"/>
</dbReference>
<dbReference type="GO" id="GO:0030288">
    <property type="term" value="C:outer membrane-bounded periplasmic space"/>
    <property type="evidence" value="ECO:0007669"/>
    <property type="project" value="UniProtKB-ARBA"/>
</dbReference>
<evidence type="ECO:0000313" key="11">
    <source>
        <dbReference type="Proteomes" id="UP000215137"/>
    </source>
</evidence>
<evidence type="ECO:0000256" key="2">
    <source>
        <dbReference type="ARBA" id="ARBA00005695"/>
    </source>
</evidence>
<evidence type="ECO:0000256" key="3">
    <source>
        <dbReference type="ARBA" id="ARBA00022448"/>
    </source>
</evidence>
<accession>A0A248TDC5</accession>
<dbReference type="FunFam" id="3.10.105.10:FF:000001">
    <property type="entry name" value="Oligopeptide ABC transporter, oligopeptide-binding protein"/>
    <property type="match status" value="1"/>
</dbReference>
<evidence type="ECO:0000313" key="10">
    <source>
        <dbReference type="EMBL" id="ASV66228.1"/>
    </source>
</evidence>
<dbReference type="InterPro" id="IPR000914">
    <property type="entry name" value="SBP_5_dom"/>
</dbReference>
<feature type="domain" description="Solute-binding protein family 5" evidence="9">
    <location>
        <begin position="84"/>
        <end position="466"/>
    </location>
</feature>
<evidence type="ECO:0000256" key="7">
    <source>
        <dbReference type="ARBA" id="ARBA00023288"/>
    </source>
</evidence>
<keyword evidence="6" id="KW-0564">Palmitate</keyword>
<dbReference type="PANTHER" id="PTHR30290">
    <property type="entry name" value="PERIPLASMIC BINDING COMPONENT OF ABC TRANSPORTER"/>
    <property type="match status" value="1"/>
</dbReference>
<dbReference type="AlphaFoldDB" id="A0A248TDC5"/>
<comment type="subcellular location">
    <subcellularLocation>
        <location evidence="1">Cell membrane</location>
        <topology evidence="1">Lipid-anchor</topology>
    </subcellularLocation>
</comment>
<evidence type="ECO:0000256" key="1">
    <source>
        <dbReference type="ARBA" id="ARBA00004193"/>
    </source>
</evidence>
<dbReference type="Gene3D" id="3.10.105.10">
    <property type="entry name" value="Dipeptide-binding Protein, Domain 3"/>
    <property type="match status" value="1"/>
</dbReference>
<evidence type="ECO:0000256" key="5">
    <source>
        <dbReference type="ARBA" id="ARBA00022856"/>
    </source>
</evidence>
<keyword evidence="11" id="KW-1185">Reference proteome</keyword>
<dbReference type="InterPro" id="IPR030678">
    <property type="entry name" value="Peptide/Ni-bd"/>
</dbReference>
<evidence type="ECO:0000256" key="4">
    <source>
        <dbReference type="ARBA" id="ARBA00022729"/>
    </source>
</evidence>
<organism evidence="10 11">
    <name type="scientific">Cytobacillus kochii</name>
    <dbReference type="NCBI Taxonomy" id="859143"/>
    <lineage>
        <taxon>Bacteria</taxon>
        <taxon>Bacillati</taxon>
        <taxon>Bacillota</taxon>
        <taxon>Bacilli</taxon>
        <taxon>Bacillales</taxon>
        <taxon>Bacillaceae</taxon>
        <taxon>Cytobacillus</taxon>
    </lineage>
</organism>
<keyword evidence="4 8" id="KW-0732">Signal</keyword>
<evidence type="ECO:0000256" key="8">
    <source>
        <dbReference type="SAM" id="SignalP"/>
    </source>
</evidence>
<dbReference type="OrthoDB" id="9801912at2"/>
<feature type="signal peptide" evidence="8">
    <location>
        <begin position="1"/>
        <end position="20"/>
    </location>
</feature>
<sequence length="544" mass="60703">MKKRWSIFLSMLLLASMVLAACAGGGDDNADGGDGGSDVPQELKVNINTEPPSLNPGLAEDSTSGTVLRNVLEGLTRIGQDDKPAAAMAEDWEISEDQKTYTFNIREDAQWSNGDPVTAEDFEYAWKWALDPANQSTYAYQLYYVEGAEAANTGEGSLDDVGVKAVDEKTLEVTLANPTPYFLELTAFYTYLPVNSKIAKENPDWATDAGENYTTNGPFHLAEWSHSDQITLEKSDTYWDKDTVKLDKIEMYMINDPNTELSMFDNGELDWAGSPTGALPTDAMQALKDDGRLETQAIAGVYNYKFNTTIEPLDNENIRKALTHAINRDSIINNITQGEQLPAMAIVPPTMFPENEEGYFPDNDVETAKEFLNKGLEELGLSDASELPEIKLSYNTSEAHQKIAQAIQDMWSENLGINVTLDNAEWNVFLDSVNSGDFQIARMGWLGDFNDAMNFLEMYKDADGGNNNTGWEDPEFQKLLEQSQTETDAEKRQQLLKDAEAIFMEAMPVAPIYFYTNNWVKDDNLNDVFVSGLGDVQFKWAHFE</sequence>
<dbReference type="SUPFAM" id="SSF53850">
    <property type="entry name" value="Periplasmic binding protein-like II"/>
    <property type="match status" value="1"/>
</dbReference>
<dbReference type="Gene3D" id="3.40.190.10">
    <property type="entry name" value="Periplasmic binding protein-like II"/>
    <property type="match status" value="1"/>
</dbReference>
<protein>
    <submittedName>
        <fullName evidence="10">ABC transporter substrate-binding protein</fullName>
    </submittedName>
</protein>
<dbReference type="Gene3D" id="3.90.76.10">
    <property type="entry name" value="Dipeptide-binding Protein, Domain 1"/>
    <property type="match status" value="1"/>
</dbReference>
<reference evidence="10 11" key="1">
    <citation type="submission" date="2017-08" db="EMBL/GenBank/DDBJ databases">
        <title>Complete Genome Sequence of Bacillus kochii Oregon-R-modENCODE STRAIN BDGP4, isolated from Drosophila melanogaster gut.</title>
        <authorList>
            <person name="Wan K.H."/>
            <person name="Yu C."/>
            <person name="Park S."/>
            <person name="Hammonds A.S."/>
            <person name="Booth B.W."/>
            <person name="Celniker S.E."/>
        </authorList>
    </citation>
    <scope>NUCLEOTIDE SEQUENCE [LARGE SCALE GENOMIC DNA]</scope>
    <source>
        <strain evidence="10 11">BDGP4</strain>
    </source>
</reference>
<dbReference type="GO" id="GO:0043190">
    <property type="term" value="C:ATP-binding cassette (ABC) transporter complex"/>
    <property type="evidence" value="ECO:0007669"/>
    <property type="project" value="InterPro"/>
</dbReference>
<keyword evidence="3" id="KW-0813">Transport</keyword>
<dbReference type="RefSeq" id="WP_095369803.1">
    <property type="nucleotide sequence ID" value="NZ_CP022983.1"/>
</dbReference>